<evidence type="ECO:0000313" key="2">
    <source>
        <dbReference type="EMBL" id="TQJ03122.1"/>
    </source>
</evidence>
<comment type="caution">
    <text evidence="2">The sequence shown here is derived from an EMBL/GenBank/DDBJ whole genome shotgun (WGS) entry which is preliminary data.</text>
</comment>
<organism evidence="2 3">
    <name type="scientific">Amycolatopsis cihanbeyliensis</name>
    <dbReference type="NCBI Taxonomy" id="1128664"/>
    <lineage>
        <taxon>Bacteria</taxon>
        <taxon>Bacillati</taxon>
        <taxon>Actinomycetota</taxon>
        <taxon>Actinomycetes</taxon>
        <taxon>Pseudonocardiales</taxon>
        <taxon>Pseudonocardiaceae</taxon>
        <taxon>Amycolatopsis</taxon>
    </lineage>
</organism>
<accession>A0A542DJ48</accession>
<feature type="chain" id="PRO_5022240065" description="Secreted protein" evidence="1">
    <location>
        <begin position="29"/>
        <end position="128"/>
    </location>
</feature>
<evidence type="ECO:0000313" key="3">
    <source>
        <dbReference type="Proteomes" id="UP000320876"/>
    </source>
</evidence>
<feature type="signal peptide" evidence="1">
    <location>
        <begin position="1"/>
        <end position="28"/>
    </location>
</feature>
<keyword evidence="3" id="KW-1185">Reference proteome</keyword>
<keyword evidence="1" id="KW-0732">Signal</keyword>
<evidence type="ECO:0008006" key="4">
    <source>
        <dbReference type="Google" id="ProtNLM"/>
    </source>
</evidence>
<dbReference type="OrthoDB" id="3629550at2"/>
<name>A0A542DJ48_AMYCI</name>
<proteinExistence type="predicted"/>
<dbReference type="RefSeq" id="WP_141998605.1">
    <property type="nucleotide sequence ID" value="NZ_VFML01000001.1"/>
</dbReference>
<dbReference type="Proteomes" id="UP000320876">
    <property type="component" value="Unassembled WGS sequence"/>
</dbReference>
<evidence type="ECO:0000256" key="1">
    <source>
        <dbReference type="SAM" id="SignalP"/>
    </source>
</evidence>
<gene>
    <name evidence="2" type="ORF">FB471_2872</name>
</gene>
<sequence length="128" mass="12958">MSKTTRNLLVAIPIASLTLLTATAPATATPAPFLRVDKTTVSPGMVVHVSAYCGRREGLNHVGSAAFAPTGHDGPYQGNGGVVVFTERTPGGGEGYAEIRADAVPGTYYVGQRCGGGNAGGLTLTVTP</sequence>
<protein>
    <recommendedName>
        <fullName evidence="4">Secreted protein</fullName>
    </recommendedName>
</protein>
<dbReference type="AlphaFoldDB" id="A0A542DJ48"/>
<reference evidence="2 3" key="1">
    <citation type="submission" date="2019-06" db="EMBL/GenBank/DDBJ databases">
        <title>Sequencing the genomes of 1000 actinobacteria strains.</title>
        <authorList>
            <person name="Klenk H.-P."/>
        </authorList>
    </citation>
    <scope>NUCLEOTIDE SEQUENCE [LARGE SCALE GENOMIC DNA]</scope>
    <source>
        <strain evidence="2 3">DSM 45679</strain>
    </source>
</reference>
<dbReference type="EMBL" id="VFML01000001">
    <property type="protein sequence ID" value="TQJ03122.1"/>
    <property type="molecule type" value="Genomic_DNA"/>
</dbReference>